<dbReference type="GO" id="GO:0016559">
    <property type="term" value="P:peroxisome fission"/>
    <property type="evidence" value="ECO:0007669"/>
    <property type="project" value="InterPro"/>
</dbReference>
<dbReference type="PANTHER" id="PTHR12652">
    <property type="entry name" value="PEROXISOMAL BIOGENESIS FACTOR 11"/>
    <property type="match status" value="1"/>
</dbReference>
<comment type="subcellular location">
    <subcellularLocation>
        <location evidence="4">Peroxisome membrane</location>
    </subcellularLocation>
</comment>
<reference evidence="5 6" key="1">
    <citation type="journal article" date="2015" name="Fungal Genet. Biol.">
        <title>Evolution of novel wood decay mechanisms in Agaricales revealed by the genome sequences of Fistulina hepatica and Cylindrobasidium torrendii.</title>
        <authorList>
            <person name="Floudas D."/>
            <person name="Held B.W."/>
            <person name="Riley R."/>
            <person name="Nagy L.G."/>
            <person name="Koehler G."/>
            <person name="Ransdell A.S."/>
            <person name="Younus H."/>
            <person name="Chow J."/>
            <person name="Chiniquy J."/>
            <person name="Lipzen A."/>
            <person name="Tritt A."/>
            <person name="Sun H."/>
            <person name="Haridas S."/>
            <person name="LaButti K."/>
            <person name="Ohm R.A."/>
            <person name="Kues U."/>
            <person name="Blanchette R.A."/>
            <person name="Grigoriev I.V."/>
            <person name="Minto R.E."/>
            <person name="Hibbett D.S."/>
        </authorList>
    </citation>
    <scope>NUCLEOTIDE SEQUENCE [LARGE SCALE GENOMIC DNA]</scope>
    <source>
        <strain evidence="5 6">ATCC 64428</strain>
    </source>
</reference>
<dbReference type="PANTHER" id="PTHR12652:SF25">
    <property type="entry name" value="MICROBODY (PEROXISOME) PROLIFERATION PROTEIN PEROXIN 11C (EUROFUNG)"/>
    <property type="match status" value="1"/>
</dbReference>
<dbReference type="OrthoDB" id="10005898at2759"/>
<dbReference type="EMBL" id="KN881648">
    <property type="protein sequence ID" value="KIY51712.1"/>
    <property type="molecule type" value="Genomic_DNA"/>
</dbReference>
<keyword evidence="1" id="KW-0962">Peroxisome biogenesis</keyword>
<keyword evidence="3" id="KW-0576">Peroxisome</keyword>
<dbReference type="GO" id="GO:0005778">
    <property type="term" value="C:peroxisomal membrane"/>
    <property type="evidence" value="ECO:0007669"/>
    <property type="project" value="UniProtKB-SubCell"/>
</dbReference>
<evidence type="ECO:0008006" key="7">
    <source>
        <dbReference type="Google" id="ProtNLM"/>
    </source>
</evidence>
<sequence length="284" mass="32032">MTKSFDVSDVALGAFASVPPSEKLDHLVRLLSTWGGSDKFFMLVQAILKILDPFLRFRAGAQLRMGLSKSAASPAAESCRKFAGIIGDSRTSWRIWGLLPIFQWLISLERTPQPTRRHLQIERLQGWSMLGYYPFEHACYLLSHGIISSPRFKSKSLSMWSCRFWLAYVALQLFHLREDRTLLLAREHALRKAKGTGSLEKGRADLRRKWDAFWNELVENAANLPIAIDASLEQGLFKNELWTTVFGLIAAIAAFRGAWKATALPSPVSVTDDETTEEKTTTET</sequence>
<organism evidence="5 6">
    <name type="scientific">Fistulina hepatica ATCC 64428</name>
    <dbReference type="NCBI Taxonomy" id="1128425"/>
    <lineage>
        <taxon>Eukaryota</taxon>
        <taxon>Fungi</taxon>
        <taxon>Dikarya</taxon>
        <taxon>Basidiomycota</taxon>
        <taxon>Agaricomycotina</taxon>
        <taxon>Agaricomycetes</taxon>
        <taxon>Agaricomycetidae</taxon>
        <taxon>Agaricales</taxon>
        <taxon>Fistulinaceae</taxon>
        <taxon>Fistulina</taxon>
    </lineage>
</organism>
<keyword evidence="2" id="KW-0472">Membrane</keyword>
<gene>
    <name evidence="5" type="ORF">FISHEDRAFT_36456</name>
</gene>
<accession>A0A0D7AJG9</accession>
<keyword evidence="6" id="KW-1185">Reference proteome</keyword>
<evidence type="ECO:0000256" key="2">
    <source>
        <dbReference type="ARBA" id="ARBA00023136"/>
    </source>
</evidence>
<name>A0A0D7AJG9_9AGAR</name>
<dbReference type="Pfam" id="PF05648">
    <property type="entry name" value="PEX11"/>
    <property type="match status" value="1"/>
</dbReference>
<proteinExistence type="predicted"/>
<dbReference type="AlphaFoldDB" id="A0A0D7AJG9"/>
<evidence type="ECO:0000256" key="3">
    <source>
        <dbReference type="ARBA" id="ARBA00023140"/>
    </source>
</evidence>
<dbReference type="Proteomes" id="UP000054144">
    <property type="component" value="Unassembled WGS sequence"/>
</dbReference>
<evidence type="ECO:0000256" key="4">
    <source>
        <dbReference type="ARBA" id="ARBA00046271"/>
    </source>
</evidence>
<protein>
    <recommendedName>
        <fullName evidence="7">Peroxisomal biogenesis factor 11</fullName>
    </recommendedName>
</protein>
<evidence type="ECO:0000313" key="5">
    <source>
        <dbReference type="EMBL" id="KIY51712.1"/>
    </source>
</evidence>
<dbReference type="InterPro" id="IPR008733">
    <property type="entry name" value="PEX11"/>
</dbReference>
<evidence type="ECO:0000313" key="6">
    <source>
        <dbReference type="Proteomes" id="UP000054144"/>
    </source>
</evidence>
<evidence type="ECO:0000256" key="1">
    <source>
        <dbReference type="ARBA" id="ARBA00022593"/>
    </source>
</evidence>